<reference evidence="2" key="1">
    <citation type="submission" date="2020-10" db="EMBL/GenBank/DDBJ databases">
        <title>High-Quality Genome Resource of Clonostachys rosea strain S41 by Oxford Nanopore Long-Read Sequencing.</title>
        <authorList>
            <person name="Wang H."/>
        </authorList>
    </citation>
    <scope>NUCLEOTIDE SEQUENCE</scope>
    <source>
        <strain evidence="2">S41</strain>
    </source>
</reference>
<keyword evidence="1" id="KW-0812">Transmembrane</keyword>
<dbReference type="InterPro" id="IPR036259">
    <property type="entry name" value="MFS_trans_sf"/>
</dbReference>
<feature type="transmembrane region" description="Helical" evidence="1">
    <location>
        <begin position="174"/>
        <end position="194"/>
    </location>
</feature>
<organism evidence="2 3">
    <name type="scientific">Bionectria ochroleuca</name>
    <name type="common">Gliocladium roseum</name>
    <dbReference type="NCBI Taxonomy" id="29856"/>
    <lineage>
        <taxon>Eukaryota</taxon>
        <taxon>Fungi</taxon>
        <taxon>Dikarya</taxon>
        <taxon>Ascomycota</taxon>
        <taxon>Pezizomycotina</taxon>
        <taxon>Sordariomycetes</taxon>
        <taxon>Hypocreomycetidae</taxon>
        <taxon>Hypocreales</taxon>
        <taxon>Bionectriaceae</taxon>
        <taxon>Clonostachys</taxon>
    </lineage>
</organism>
<feature type="transmembrane region" description="Helical" evidence="1">
    <location>
        <begin position="401"/>
        <end position="422"/>
    </location>
</feature>
<evidence type="ECO:0000256" key="1">
    <source>
        <dbReference type="SAM" id="Phobius"/>
    </source>
</evidence>
<gene>
    <name evidence="2" type="ORF">IM811_007103</name>
</gene>
<feature type="transmembrane region" description="Helical" evidence="1">
    <location>
        <begin position="111"/>
        <end position="131"/>
    </location>
</feature>
<feature type="transmembrane region" description="Helical" evidence="1">
    <location>
        <begin position="371"/>
        <end position="395"/>
    </location>
</feature>
<proteinExistence type="predicted"/>
<dbReference type="SUPFAM" id="SSF103473">
    <property type="entry name" value="MFS general substrate transporter"/>
    <property type="match status" value="1"/>
</dbReference>
<dbReference type="AlphaFoldDB" id="A0A8H7K236"/>
<dbReference type="EMBL" id="JADCTT010000019">
    <property type="protein sequence ID" value="KAF9742921.1"/>
    <property type="molecule type" value="Genomic_DNA"/>
</dbReference>
<comment type="caution">
    <text evidence="2">The sequence shown here is derived from an EMBL/GenBank/DDBJ whole genome shotgun (WGS) entry which is preliminary data.</text>
</comment>
<feature type="transmembrane region" description="Helical" evidence="1">
    <location>
        <begin position="282"/>
        <end position="301"/>
    </location>
</feature>
<feature type="transmembrane region" description="Helical" evidence="1">
    <location>
        <begin position="137"/>
        <end position="162"/>
    </location>
</feature>
<evidence type="ECO:0000313" key="2">
    <source>
        <dbReference type="EMBL" id="KAF9742921.1"/>
    </source>
</evidence>
<dbReference type="Gene3D" id="1.20.1250.20">
    <property type="entry name" value="MFS general substrate transporter like domains"/>
    <property type="match status" value="1"/>
</dbReference>
<name>A0A8H7K236_BIOOC</name>
<evidence type="ECO:0000313" key="3">
    <source>
        <dbReference type="Proteomes" id="UP000616885"/>
    </source>
</evidence>
<feature type="transmembrane region" description="Helical" evidence="1">
    <location>
        <begin position="335"/>
        <end position="359"/>
    </location>
</feature>
<feature type="transmembrane region" description="Helical" evidence="1">
    <location>
        <begin position="84"/>
        <end position="104"/>
    </location>
</feature>
<sequence>MPFSTNSVFQKNQQQKGYPITIAFIDTITMTEASRSSYHPAARPSTLALASYANMFCVGGAYALSTIQSEFPRLLDMPQQSSFAPFASACFGLSFGLGTCASLLSTLGARATAASGTAIWGLALIGTGHALAMSNFVGILIAVAFGGIGVGYTYLSVIVLVGQGFPQRPLARSAIGPLGFSTGAGACIGSYSYFSFSSIDQQSLGHLVRLSGYISIPVALCTMIALPNDLTQFTGSPDSEQKVASPRRAFRTLLFFNALPGMTAFAGILPLANLYSEPDHQYTALILPLIMVALALGGLLAQSFQGWLGARASFSVLFILRGAMLLRLAQYPSGLQATITLLSILFAHGMGFGILPGLIKRYHSQPAAFAYSYGSVLVAWGVAGVVGAILCASSISSKENLTTVCSVMGVITLVCGATIQLFSFGDISLLNPTPPAHTDLVQHDLATL</sequence>
<keyword evidence="1" id="KW-1133">Transmembrane helix</keyword>
<protein>
    <submittedName>
        <fullName evidence="2">Uncharacterized protein</fullName>
    </submittedName>
</protein>
<feature type="transmembrane region" description="Helical" evidence="1">
    <location>
        <begin position="254"/>
        <end position="276"/>
    </location>
</feature>
<feature type="transmembrane region" description="Helical" evidence="1">
    <location>
        <begin position="45"/>
        <end position="64"/>
    </location>
</feature>
<dbReference type="Proteomes" id="UP000616885">
    <property type="component" value="Unassembled WGS sequence"/>
</dbReference>
<accession>A0A8H7K236</accession>
<keyword evidence="1" id="KW-0472">Membrane</keyword>
<feature type="transmembrane region" description="Helical" evidence="1">
    <location>
        <begin position="206"/>
        <end position="226"/>
    </location>
</feature>